<dbReference type="InterPro" id="IPR035418">
    <property type="entry name" value="AraC-bd_2"/>
</dbReference>
<dbReference type="PANTHER" id="PTHR46796">
    <property type="entry name" value="HTH-TYPE TRANSCRIPTIONAL ACTIVATOR RHAS-RELATED"/>
    <property type="match status" value="1"/>
</dbReference>
<evidence type="ECO:0000313" key="6">
    <source>
        <dbReference type="EMBL" id="MFC7327445.1"/>
    </source>
</evidence>
<dbReference type="PANTHER" id="PTHR46796:SF6">
    <property type="entry name" value="ARAC SUBFAMILY"/>
    <property type="match status" value="1"/>
</dbReference>
<evidence type="ECO:0000256" key="1">
    <source>
        <dbReference type="ARBA" id="ARBA00023015"/>
    </source>
</evidence>
<keyword evidence="7" id="KW-1185">Reference proteome</keyword>
<dbReference type="Proteomes" id="UP001596540">
    <property type="component" value="Unassembled WGS sequence"/>
</dbReference>
<dbReference type="InterPro" id="IPR020449">
    <property type="entry name" value="Tscrpt_reg_AraC-type_HTH"/>
</dbReference>
<dbReference type="InterPro" id="IPR009057">
    <property type="entry name" value="Homeodomain-like_sf"/>
</dbReference>
<dbReference type="Gene3D" id="1.10.10.60">
    <property type="entry name" value="Homeodomain-like"/>
    <property type="match status" value="1"/>
</dbReference>
<dbReference type="InterPro" id="IPR018062">
    <property type="entry name" value="HTH_AraC-typ_CS"/>
</dbReference>
<dbReference type="Pfam" id="PF14525">
    <property type="entry name" value="AraC_binding_2"/>
    <property type="match status" value="1"/>
</dbReference>
<dbReference type="InterPro" id="IPR050204">
    <property type="entry name" value="AraC_XylS_family_regulators"/>
</dbReference>
<comment type="caution">
    <text evidence="6">The sequence shown here is derived from an EMBL/GenBank/DDBJ whole genome shotgun (WGS) entry which is preliminary data.</text>
</comment>
<evidence type="ECO:0000256" key="4">
    <source>
        <dbReference type="SAM" id="MobiDB-lite"/>
    </source>
</evidence>
<gene>
    <name evidence="6" type="ORF">ACFQRF_06790</name>
</gene>
<keyword evidence="3" id="KW-0804">Transcription</keyword>
<sequence>MDSHRAAREAHGEDKVLETGCATASVPGVERFEVWRERYRRAPGALDISGDRPGNHHAHERMLVLGPVSVVVKAMASTWLYRSRALADQADPGFYQLIIPRQGTAHIEWAGRRSIVGAGELCGYDLPRLRRAVLRAPHDGGLFESVILTVPGTALTLPPHRVDQVLGRPLPAGTGVGALLTSFATGLAADAPSLRATDGPRLGTVLLDLISALFANALDTELPAPPDQHRHALILRIRAFIRSRLHDPHLNPRTIAAAHHVSTSYLHRLFQEQDTSVAAWIRDQRLEHARRDLADPALADVPIQRIAARWGFAHAAAFSRAFRAAYGTPPRDFRERARRDPARTRGAAGRLRLTRGPIPD</sequence>
<evidence type="ECO:0000313" key="7">
    <source>
        <dbReference type="Proteomes" id="UP001596540"/>
    </source>
</evidence>
<dbReference type="SUPFAM" id="SSF46689">
    <property type="entry name" value="Homeodomain-like"/>
    <property type="match status" value="1"/>
</dbReference>
<feature type="compositionally biased region" description="Basic and acidic residues" evidence="4">
    <location>
        <begin position="331"/>
        <end position="343"/>
    </location>
</feature>
<organism evidence="6 7">
    <name type="scientific">Marinactinospora rubrisoli</name>
    <dbReference type="NCBI Taxonomy" id="2715399"/>
    <lineage>
        <taxon>Bacteria</taxon>
        <taxon>Bacillati</taxon>
        <taxon>Actinomycetota</taxon>
        <taxon>Actinomycetes</taxon>
        <taxon>Streptosporangiales</taxon>
        <taxon>Nocardiopsidaceae</taxon>
        <taxon>Marinactinospora</taxon>
    </lineage>
</organism>
<evidence type="ECO:0000256" key="2">
    <source>
        <dbReference type="ARBA" id="ARBA00023125"/>
    </source>
</evidence>
<dbReference type="PRINTS" id="PR00032">
    <property type="entry name" value="HTHARAC"/>
</dbReference>
<dbReference type="InterPro" id="IPR018060">
    <property type="entry name" value="HTH_AraC"/>
</dbReference>
<dbReference type="SMART" id="SM00342">
    <property type="entry name" value="HTH_ARAC"/>
    <property type="match status" value="1"/>
</dbReference>
<protein>
    <submittedName>
        <fullName evidence="6">Helix-turn-helix domain-containing protein</fullName>
    </submittedName>
</protein>
<keyword evidence="1" id="KW-0805">Transcription regulation</keyword>
<dbReference type="PROSITE" id="PS00041">
    <property type="entry name" value="HTH_ARAC_FAMILY_1"/>
    <property type="match status" value="1"/>
</dbReference>
<dbReference type="EMBL" id="JBHTBH010000002">
    <property type="protein sequence ID" value="MFC7327445.1"/>
    <property type="molecule type" value="Genomic_DNA"/>
</dbReference>
<proteinExistence type="predicted"/>
<feature type="region of interest" description="Disordered" evidence="4">
    <location>
        <begin position="331"/>
        <end position="360"/>
    </location>
</feature>
<reference evidence="7" key="1">
    <citation type="journal article" date="2019" name="Int. J. Syst. Evol. Microbiol.">
        <title>The Global Catalogue of Microorganisms (GCM) 10K type strain sequencing project: providing services to taxonomists for standard genome sequencing and annotation.</title>
        <authorList>
            <consortium name="The Broad Institute Genomics Platform"/>
            <consortium name="The Broad Institute Genome Sequencing Center for Infectious Disease"/>
            <person name="Wu L."/>
            <person name="Ma J."/>
        </authorList>
    </citation>
    <scope>NUCLEOTIDE SEQUENCE [LARGE SCALE GENOMIC DNA]</scope>
    <source>
        <strain evidence="7">CGMCC 4.7382</strain>
    </source>
</reference>
<dbReference type="RefSeq" id="WP_379869745.1">
    <property type="nucleotide sequence ID" value="NZ_JBHTBH010000002.1"/>
</dbReference>
<accession>A0ABW2KDX7</accession>
<evidence type="ECO:0000256" key="3">
    <source>
        <dbReference type="ARBA" id="ARBA00023163"/>
    </source>
</evidence>
<name>A0ABW2KDX7_9ACTN</name>
<evidence type="ECO:0000259" key="5">
    <source>
        <dbReference type="PROSITE" id="PS01124"/>
    </source>
</evidence>
<feature type="domain" description="HTH araC/xylS-type" evidence="5">
    <location>
        <begin position="235"/>
        <end position="336"/>
    </location>
</feature>
<feature type="compositionally biased region" description="Low complexity" evidence="4">
    <location>
        <begin position="344"/>
        <end position="360"/>
    </location>
</feature>
<dbReference type="Pfam" id="PF12833">
    <property type="entry name" value="HTH_18"/>
    <property type="match status" value="1"/>
</dbReference>
<dbReference type="PROSITE" id="PS01124">
    <property type="entry name" value="HTH_ARAC_FAMILY_2"/>
    <property type="match status" value="1"/>
</dbReference>
<keyword evidence="2" id="KW-0238">DNA-binding</keyword>